<sequence length="87" mass="9898">MSLMALGSELSELKKSLNVEVDQLRSEFQDLRTTLRQQQEDVTASLKNLGLQDVPVENKETVAPKIEVKDEKDQDLPKEENKEEVNS</sequence>
<feature type="compositionally biased region" description="Basic and acidic residues" evidence="2">
    <location>
        <begin position="56"/>
        <end position="87"/>
    </location>
</feature>
<dbReference type="PANTHER" id="PTHR34681">
    <property type="entry name" value="UVEAL AUTOANTIGEN WITH COILED-COIL/ANKYRIN"/>
    <property type="match status" value="1"/>
</dbReference>
<accession>A0A068TU55</accession>
<proteinExistence type="predicted"/>
<organism evidence="3 4">
    <name type="scientific">Coffea canephora</name>
    <name type="common">Robusta coffee</name>
    <dbReference type="NCBI Taxonomy" id="49390"/>
    <lineage>
        <taxon>Eukaryota</taxon>
        <taxon>Viridiplantae</taxon>
        <taxon>Streptophyta</taxon>
        <taxon>Embryophyta</taxon>
        <taxon>Tracheophyta</taxon>
        <taxon>Spermatophyta</taxon>
        <taxon>Magnoliopsida</taxon>
        <taxon>eudicotyledons</taxon>
        <taxon>Gunneridae</taxon>
        <taxon>Pentapetalae</taxon>
        <taxon>asterids</taxon>
        <taxon>lamiids</taxon>
        <taxon>Gentianales</taxon>
        <taxon>Rubiaceae</taxon>
        <taxon>Ixoroideae</taxon>
        <taxon>Gardenieae complex</taxon>
        <taxon>Bertiereae - Coffeeae clade</taxon>
        <taxon>Coffeeae</taxon>
        <taxon>Coffea</taxon>
    </lineage>
</organism>
<feature type="region of interest" description="Disordered" evidence="2">
    <location>
        <begin position="52"/>
        <end position="87"/>
    </location>
</feature>
<dbReference type="OrthoDB" id="1876167at2759"/>
<dbReference type="InParanoid" id="A0A068TU55"/>
<evidence type="ECO:0000256" key="1">
    <source>
        <dbReference type="SAM" id="Coils"/>
    </source>
</evidence>
<protein>
    <submittedName>
        <fullName evidence="3">Uncharacterized protein</fullName>
    </submittedName>
</protein>
<evidence type="ECO:0000313" key="4">
    <source>
        <dbReference type="Proteomes" id="UP000295252"/>
    </source>
</evidence>
<keyword evidence="1" id="KW-0175">Coiled coil</keyword>
<dbReference type="STRING" id="49390.A0A068TU55"/>
<evidence type="ECO:0000256" key="2">
    <source>
        <dbReference type="SAM" id="MobiDB-lite"/>
    </source>
</evidence>
<dbReference type="Gramene" id="CDO98883">
    <property type="protein sequence ID" value="CDO98883"/>
    <property type="gene ID" value="GSCOC_T00025837001"/>
</dbReference>
<name>A0A068TU55_COFCA</name>
<dbReference type="PANTHER" id="PTHR34681:SF2">
    <property type="entry name" value="UVEAL AUTOANTIGEN WITH COILED-COIL_ANKYRIN"/>
    <property type="match status" value="1"/>
</dbReference>
<dbReference type="AlphaFoldDB" id="A0A068TU55"/>
<dbReference type="PhylomeDB" id="A0A068TU55"/>
<dbReference type="EMBL" id="HG739087">
    <property type="protein sequence ID" value="CDO98883.1"/>
    <property type="molecule type" value="Genomic_DNA"/>
</dbReference>
<dbReference type="Proteomes" id="UP000295252">
    <property type="component" value="Chromosome V"/>
</dbReference>
<feature type="coiled-coil region" evidence="1">
    <location>
        <begin position="14"/>
        <end position="41"/>
    </location>
</feature>
<reference evidence="4" key="1">
    <citation type="journal article" date="2014" name="Science">
        <title>The coffee genome provides insight into the convergent evolution of caffeine biosynthesis.</title>
        <authorList>
            <person name="Denoeud F."/>
            <person name="Carretero-Paulet L."/>
            <person name="Dereeper A."/>
            <person name="Droc G."/>
            <person name="Guyot R."/>
            <person name="Pietrella M."/>
            <person name="Zheng C."/>
            <person name="Alberti A."/>
            <person name="Anthony F."/>
            <person name="Aprea G."/>
            <person name="Aury J.M."/>
            <person name="Bento P."/>
            <person name="Bernard M."/>
            <person name="Bocs S."/>
            <person name="Campa C."/>
            <person name="Cenci A."/>
            <person name="Combes M.C."/>
            <person name="Crouzillat D."/>
            <person name="Da Silva C."/>
            <person name="Daddiego L."/>
            <person name="De Bellis F."/>
            <person name="Dussert S."/>
            <person name="Garsmeur O."/>
            <person name="Gayraud T."/>
            <person name="Guignon V."/>
            <person name="Jahn K."/>
            <person name="Jamilloux V."/>
            <person name="Joet T."/>
            <person name="Labadie K."/>
            <person name="Lan T."/>
            <person name="Leclercq J."/>
            <person name="Lepelley M."/>
            <person name="Leroy T."/>
            <person name="Li L.T."/>
            <person name="Librado P."/>
            <person name="Lopez L."/>
            <person name="Munoz A."/>
            <person name="Noel B."/>
            <person name="Pallavicini A."/>
            <person name="Perrotta G."/>
            <person name="Poncet V."/>
            <person name="Pot D."/>
            <person name="Priyono X."/>
            <person name="Rigoreau M."/>
            <person name="Rouard M."/>
            <person name="Rozas J."/>
            <person name="Tranchant-Dubreuil C."/>
            <person name="VanBuren R."/>
            <person name="Zhang Q."/>
            <person name="Andrade A.C."/>
            <person name="Argout X."/>
            <person name="Bertrand B."/>
            <person name="de Kochko A."/>
            <person name="Graziosi G."/>
            <person name="Henry R.J."/>
            <person name="Jayarama X."/>
            <person name="Ming R."/>
            <person name="Nagai C."/>
            <person name="Rounsley S."/>
            <person name="Sankoff D."/>
            <person name="Giuliano G."/>
            <person name="Albert V.A."/>
            <person name="Wincker P."/>
            <person name="Lashermes P."/>
        </authorList>
    </citation>
    <scope>NUCLEOTIDE SEQUENCE [LARGE SCALE GENOMIC DNA]</scope>
    <source>
        <strain evidence="4">cv. DH200-94</strain>
    </source>
</reference>
<gene>
    <name evidence="3" type="ORF">GSCOC_T00025837001</name>
</gene>
<keyword evidence="4" id="KW-1185">Reference proteome</keyword>
<evidence type="ECO:0000313" key="3">
    <source>
        <dbReference type="EMBL" id="CDO98883.1"/>
    </source>
</evidence>